<proteinExistence type="predicted"/>
<dbReference type="AlphaFoldDB" id="A0A9P5IBJ7"/>
<evidence type="ECO:0000313" key="2">
    <source>
        <dbReference type="Proteomes" id="UP000710849"/>
    </source>
</evidence>
<organism evidence="1 2">
    <name type="scientific">Botrytis byssoidea</name>
    <dbReference type="NCBI Taxonomy" id="139641"/>
    <lineage>
        <taxon>Eukaryota</taxon>
        <taxon>Fungi</taxon>
        <taxon>Dikarya</taxon>
        <taxon>Ascomycota</taxon>
        <taxon>Pezizomycotina</taxon>
        <taxon>Leotiomycetes</taxon>
        <taxon>Helotiales</taxon>
        <taxon>Sclerotiniaceae</taxon>
        <taxon>Botrytis</taxon>
    </lineage>
</organism>
<accession>A0A9P5IBJ7</accession>
<dbReference type="GeneID" id="62151581"/>
<name>A0A9P5IBJ7_9HELO</name>
<dbReference type="Proteomes" id="UP000710849">
    <property type="component" value="Unassembled WGS sequence"/>
</dbReference>
<comment type="caution">
    <text evidence="1">The sequence shown here is derived from an EMBL/GenBank/DDBJ whole genome shotgun (WGS) entry which is preliminary data.</text>
</comment>
<reference evidence="1 2" key="1">
    <citation type="journal article" date="2020" name="Genome Biol. Evol.">
        <title>Comparative genomics of Sclerotiniaceae.</title>
        <authorList>
            <person name="Valero Jimenez C.A."/>
            <person name="Steentjes M."/>
            <person name="Scholten O.E."/>
            <person name="Van Kan J.A.L."/>
        </authorList>
    </citation>
    <scope>NUCLEOTIDE SEQUENCE [LARGE SCALE GENOMIC DNA]</scope>
    <source>
        <strain evidence="1 2">MUCL 94</strain>
    </source>
</reference>
<protein>
    <submittedName>
        <fullName evidence="1">Uncharacterized protein</fullName>
    </submittedName>
</protein>
<dbReference type="RefSeq" id="XP_038730757.1">
    <property type="nucleotide sequence ID" value="XM_038878507.1"/>
</dbReference>
<gene>
    <name evidence="1" type="ORF">EAE97_007993</name>
</gene>
<dbReference type="EMBL" id="RCSW01000016">
    <property type="protein sequence ID" value="KAF7936627.1"/>
    <property type="molecule type" value="Genomic_DNA"/>
</dbReference>
<evidence type="ECO:0000313" key="1">
    <source>
        <dbReference type="EMBL" id="KAF7936627.1"/>
    </source>
</evidence>
<sequence length="103" mass="11487">MSDPTLVSEVSRNNPRTSIFNNINHNFQTYAIGNSLIAFSKMSLLSSFRALPPRTRAMIGASFIAWGTIGLYLSDTAEKKLGFEPTEQDKAKMPKFTVVEKEN</sequence>
<keyword evidence="2" id="KW-1185">Reference proteome</keyword>